<keyword evidence="3" id="KW-1185">Reference proteome</keyword>
<evidence type="ECO:0000313" key="2">
    <source>
        <dbReference type="EMBL" id="PHJ18905.1"/>
    </source>
</evidence>
<evidence type="ECO:0000313" key="3">
    <source>
        <dbReference type="Proteomes" id="UP000221165"/>
    </source>
</evidence>
<sequence length="117" mass="13933">MKVNLSIHLSLSLCIHSFIHPLFLLLLLCMAFLFFRLYLESLLSFSSFLSLSFFLFLSAVSRRLERSVENRDKWVVYISVHCHLFLSFFSWREKKLSWIDRAIYLSSMNLPVNLHKI</sequence>
<dbReference type="GeneID" id="94430629"/>
<name>A0A2C6KR10_9APIC</name>
<protein>
    <recommendedName>
        <fullName evidence="4">Transmembrane protein</fullName>
    </recommendedName>
</protein>
<dbReference type="VEuPathDB" id="ToxoDB:CSUI_007270"/>
<accession>A0A2C6KR10</accession>
<evidence type="ECO:0000256" key="1">
    <source>
        <dbReference type="SAM" id="Phobius"/>
    </source>
</evidence>
<feature type="transmembrane region" description="Helical" evidence="1">
    <location>
        <begin position="42"/>
        <end position="62"/>
    </location>
</feature>
<evidence type="ECO:0008006" key="4">
    <source>
        <dbReference type="Google" id="ProtNLM"/>
    </source>
</evidence>
<dbReference type="Proteomes" id="UP000221165">
    <property type="component" value="Unassembled WGS sequence"/>
</dbReference>
<dbReference type="RefSeq" id="XP_067920609.1">
    <property type="nucleotide sequence ID" value="XM_068067418.1"/>
</dbReference>
<dbReference type="EMBL" id="MIGC01003800">
    <property type="protein sequence ID" value="PHJ18905.1"/>
    <property type="molecule type" value="Genomic_DNA"/>
</dbReference>
<comment type="caution">
    <text evidence="2">The sequence shown here is derived from an EMBL/GenBank/DDBJ whole genome shotgun (WGS) entry which is preliminary data.</text>
</comment>
<feature type="transmembrane region" description="Helical" evidence="1">
    <location>
        <begin position="6"/>
        <end position="35"/>
    </location>
</feature>
<keyword evidence="1" id="KW-0812">Transmembrane</keyword>
<feature type="transmembrane region" description="Helical" evidence="1">
    <location>
        <begin position="74"/>
        <end position="91"/>
    </location>
</feature>
<organism evidence="2 3">
    <name type="scientific">Cystoisospora suis</name>
    <dbReference type="NCBI Taxonomy" id="483139"/>
    <lineage>
        <taxon>Eukaryota</taxon>
        <taxon>Sar</taxon>
        <taxon>Alveolata</taxon>
        <taxon>Apicomplexa</taxon>
        <taxon>Conoidasida</taxon>
        <taxon>Coccidia</taxon>
        <taxon>Eucoccidiorida</taxon>
        <taxon>Eimeriorina</taxon>
        <taxon>Sarcocystidae</taxon>
        <taxon>Cystoisospora</taxon>
    </lineage>
</organism>
<gene>
    <name evidence="2" type="ORF">CSUI_007270</name>
</gene>
<reference evidence="2 3" key="1">
    <citation type="journal article" date="2017" name="Int. J. Parasitol.">
        <title>The genome of the protozoan parasite Cystoisospora suis and a reverse vaccinology approach to identify vaccine candidates.</title>
        <authorList>
            <person name="Palmieri N."/>
            <person name="Shrestha A."/>
            <person name="Ruttkowski B."/>
            <person name="Beck T."/>
            <person name="Vogl C."/>
            <person name="Tomley F."/>
            <person name="Blake D.P."/>
            <person name="Joachim A."/>
        </authorList>
    </citation>
    <scope>NUCLEOTIDE SEQUENCE [LARGE SCALE GENOMIC DNA]</scope>
    <source>
        <strain evidence="2 3">Wien I</strain>
    </source>
</reference>
<proteinExistence type="predicted"/>
<keyword evidence="1" id="KW-0472">Membrane</keyword>
<keyword evidence="1" id="KW-1133">Transmembrane helix</keyword>
<dbReference type="AlphaFoldDB" id="A0A2C6KR10"/>